<protein>
    <recommendedName>
        <fullName evidence="3">Response regulator</fullName>
    </recommendedName>
</protein>
<evidence type="ECO:0000313" key="1">
    <source>
        <dbReference type="EMBL" id="AYM88767.1"/>
    </source>
</evidence>
<evidence type="ECO:0000313" key="2">
    <source>
        <dbReference type="Proteomes" id="UP000279995"/>
    </source>
</evidence>
<dbReference type="EMBL" id="CP033066">
    <property type="protein sequence ID" value="AYM88767.1"/>
    <property type="molecule type" value="Genomic_DNA"/>
</dbReference>
<proteinExistence type="predicted"/>
<name>A0AAD0XDZ1_9GAMM</name>
<sequence>MDSSTFNQIIVLKNIDHFSAVEIRTAYLSIKRDEVLDPASVRRFVYEELLKLVKRGWLKKRTSAKKGITRYIKTEQFDHDYLKDLTRSKEVINLSDADESNYLKTLANRLNQYSSELLEGLGAVNEYIALKDIYPERYAALKERYMAVQENNHILKGKISVLNELIKSTKEK</sequence>
<dbReference type="Proteomes" id="UP000279995">
    <property type="component" value="Chromosome II"/>
</dbReference>
<gene>
    <name evidence="1" type="ORF">D9T18_19005</name>
</gene>
<dbReference type="RefSeq" id="WP_121638542.1">
    <property type="nucleotide sequence ID" value="NZ_CP033066.1"/>
</dbReference>
<reference evidence="1 2" key="1">
    <citation type="submission" date="2018-10" db="EMBL/GenBank/DDBJ databases">
        <title>Complete Genome Sequence and Transcriptomic Profiles of a Marine Bacterium, Pseudoalteromonas agarivorans Hao 2018.</title>
        <authorList>
            <person name="Hao L."/>
        </authorList>
    </citation>
    <scope>NUCLEOTIDE SEQUENCE [LARGE SCALE GENOMIC DNA]</scope>
    <source>
        <strain evidence="1 2">Hao 2018</strain>
    </source>
</reference>
<dbReference type="AlphaFoldDB" id="A0AAD0XDZ1"/>
<accession>A0AAD0XDZ1</accession>
<organism evidence="1 2">
    <name type="scientific">Pseudoalteromonas agarivorans</name>
    <dbReference type="NCBI Taxonomy" id="176102"/>
    <lineage>
        <taxon>Bacteria</taxon>
        <taxon>Pseudomonadati</taxon>
        <taxon>Pseudomonadota</taxon>
        <taxon>Gammaproteobacteria</taxon>
        <taxon>Alteromonadales</taxon>
        <taxon>Pseudoalteromonadaceae</taxon>
        <taxon>Pseudoalteromonas</taxon>
    </lineage>
</organism>
<evidence type="ECO:0008006" key="3">
    <source>
        <dbReference type="Google" id="ProtNLM"/>
    </source>
</evidence>